<evidence type="ECO:0000256" key="2">
    <source>
        <dbReference type="SAM" id="Phobius"/>
    </source>
</evidence>
<keyword evidence="2" id="KW-1133">Transmembrane helix</keyword>
<feature type="transmembrane region" description="Helical" evidence="2">
    <location>
        <begin position="50"/>
        <end position="78"/>
    </location>
</feature>
<sequence>MNKTAFKRGAKAAAFYKSVSRTAKTLNSASVSWTVRHGMPSFIGRLPVPLIGIILAILVLMSGLVLGTIVLLSCVFIYMLSNIIIASSEDSDTSEPLSGHQYRDGNEGFGMYSGPESANVTSSRLDLDDEDD</sequence>
<dbReference type="EMBL" id="RCNL01000017">
    <property type="protein sequence ID" value="TXL74202.1"/>
    <property type="molecule type" value="Genomic_DNA"/>
</dbReference>
<reference evidence="3 4" key="1">
    <citation type="submission" date="2018-10" db="EMBL/GenBank/DDBJ databases">
        <title>Draft genome sequence of Pantoea vagans isolated from corpses of the sugarcane aphid Melanaphis sacchari Zehntner.</title>
        <authorList>
            <person name="Toledo E."/>
            <person name="Pena G."/>
            <person name="Lozano L."/>
        </authorList>
    </citation>
    <scope>NUCLEOTIDE SEQUENCE [LARGE SCALE GENOMIC DNA]</scope>
    <source>
        <strain evidence="3 4">ET-90</strain>
    </source>
</reference>
<dbReference type="Proteomes" id="UP000426772">
    <property type="component" value="Unassembled WGS sequence"/>
</dbReference>
<keyword evidence="2" id="KW-0812">Transmembrane</keyword>
<gene>
    <name evidence="3" type="ORF">D9O29_22870</name>
</gene>
<evidence type="ECO:0000256" key="1">
    <source>
        <dbReference type="SAM" id="MobiDB-lite"/>
    </source>
</evidence>
<keyword evidence="2" id="KW-0472">Membrane</keyword>
<feature type="region of interest" description="Disordered" evidence="1">
    <location>
        <begin position="89"/>
        <end position="132"/>
    </location>
</feature>
<dbReference type="RefSeq" id="WP_147790110.1">
    <property type="nucleotide sequence ID" value="NZ_RCNL01000017.1"/>
</dbReference>
<proteinExistence type="predicted"/>
<evidence type="ECO:0000313" key="4">
    <source>
        <dbReference type="Proteomes" id="UP000426772"/>
    </source>
</evidence>
<organism evidence="3 4">
    <name type="scientific">Pantoea vagans</name>
    <dbReference type="NCBI Taxonomy" id="470934"/>
    <lineage>
        <taxon>Bacteria</taxon>
        <taxon>Pseudomonadati</taxon>
        <taxon>Pseudomonadota</taxon>
        <taxon>Gammaproteobacteria</taxon>
        <taxon>Enterobacterales</taxon>
        <taxon>Erwiniaceae</taxon>
        <taxon>Pantoea</taxon>
    </lineage>
</organism>
<comment type="caution">
    <text evidence="3">The sequence shown here is derived from an EMBL/GenBank/DDBJ whole genome shotgun (WGS) entry which is preliminary data.</text>
</comment>
<evidence type="ECO:0008006" key="5">
    <source>
        <dbReference type="Google" id="ProtNLM"/>
    </source>
</evidence>
<protein>
    <recommendedName>
        <fullName evidence="5">DUF3742 family protein</fullName>
    </recommendedName>
</protein>
<name>A0ABY3LAF1_9GAMM</name>
<keyword evidence="4" id="KW-1185">Reference proteome</keyword>
<accession>A0ABY3LAF1</accession>
<evidence type="ECO:0000313" key="3">
    <source>
        <dbReference type="EMBL" id="TXL74202.1"/>
    </source>
</evidence>